<dbReference type="InterPro" id="IPR007658">
    <property type="entry name" value="DUF594"/>
</dbReference>
<evidence type="ECO:0000256" key="2">
    <source>
        <dbReference type="SAM" id="Phobius"/>
    </source>
</evidence>
<evidence type="ECO:0000313" key="5">
    <source>
        <dbReference type="Proteomes" id="UP001497457"/>
    </source>
</evidence>
<feature type="transmembrane region" description="Helical" evidence="2">
    <location>
        <begin position="13"/>
        <end position="35"/>
    </location>
</feature>
<proteinExistence type="predicted"/>
<feature type="domain" description="DUF4220" evidence="3">
    <location>
        <begin position="49"/>
        <end position="474"/>
    </location>
</feature>
<name>A0ABC9G5C4_9POAL</name>
<protein>
    <recommendedName>
        <fullName evidence="3">DUF4220 domain-containing protein</fullName>
    </recommendedName>
</protein>
<feature type="compositionally biased region" description="Low complexity" evidence="1">
    <location>
        <begin position="751"/>
        <end position="763"/>
    </location>
</feature>
<evidence type="ECO:0000256" key="1">
    <source>
        <dbReference type="SAM" id="MobiDB-lite"/>
    </source>
</evidence>
<dbReference type="Pfam" id="PF13968">
    <property type="entry name" value="DUF4220"/>
    <property type="match status" value="1"/>
</dbReference>
<dbReference type="PANTHER" id="PTHR31325">
    <property type="entry name" value="OS01G0798800 PROTEIN-RELATED"/>
    <property type="match status" value="1"/>
</dbReference>
<feature type="region of interest" description="Disordered" evidence="1">
    <location>
        <begin position="201"/>
        <end position="223"/>
    </location>
</feature>
<dbReference type="Proteomes" id="UP001497457">
    <property type="component" value="Chromosome 8b"/>
</dbReference>
<evidence type="ECO:0000313" key="4">
    <source>
        <dbReference type="EMBL" id="CAL5086861.1"/>
    </source>
</evidence>
<dbReference type="InterPro" id="IPR025315">
    <property type="entry name" value="DUF4220"/>
</dbReference>
<feature type="compositionally biased region" description="Polar residues" evidence="1">
    <location>
        <begin position="770"/>
        <end position="800"/>
    </location>
</feature>
<keyword evidence="2" id="KW-0812">Transmembrane</keyword>
<keyword evidence="2" id="KW-1133">Transmembrane helix</keyword>
<feature type="transmembrane region" description="Helical" evidence="2">
    <location>
        <begin position="47"/>
        <end position="67"/>
    </location>
</feature>
<dbReference type="Pfam" id="PF04578">
    <property type="entry name" value="DUF594"/>
    <property type="match status" value="1"/>
</dbReference>
<sequence>MALLGAIHWWEEWQLRILVLGSLLVQWILFLSSFLRRFAIPSWFRSIIWLAYLGSDSLAIYALATLFNRQGKQQDGSTVLEVVWAPVLLMHLGGQDTITAYNIEDNELWRRHVLTAVSQITVAIYVFLKSWPGGGDKRLLQAAILLFVPGVLKCLEKPWALKGASINSLVSSSELAQRTTNREGEINSLQDYVQAAKASVQHADHTRAREEEEINSNVPGDDHPQLRGISAVVSGCIQIGNAALQELWSWQKSEALKQIAKAKAIFGGDDHPLVREVSDAEGETLKLFVDLASPYPNRLAILKSFWLQDDKTHHYLQQQLSNVFGILYTKEKLSPLSPRTKEQMDKLEKKRERESNKWNFLWGNKSAISKITCGRLIRYSCVFLPWAAIGLFRKSHIQGYSDADVKITYALLCCTAGLEVYSIGSSYFDAVEWSWSDMVSQYNLIGFFVRNKKHSKKMCIMRFFGCKDNLNQHWCMKSRSSSRRITILVLRYVKAGWRDCIQDVASYRMFSDHRGQWTLKRNNCNHALGWSIRRPFDESVLLWHIATDFCFYSSDFPGHKCDFNQRKLWERFPHTLASVRIRLRSRSQCGELAECKAVQCRHMSNYMIYLLFVNPEMLLPGTRRNLFTTAYGELKSILKDDDNLPLEKTGLTQRIIAKLQSAEGSKEEGFVQDAWTLAKALRALHDEKKMWEVIEGVWVEMLCFSAGRCRGYLHAKALGTGGELLTYVWLLMSYMGMETLAERMQRTELPSGAGNDGAAAASGREVVTDTAPSTSRFPSGAGSSASEVPTATGAAPSTSEIRMATGEDMV</sequence>
<reference evidence="5" key="1">
    <citation type="submission" date="2024-06" db="EMBL/GenBank/DDBJ databases">
        <authorList>
            <person name="Ryan C."/>
        </authorList>
    </citation>
    <scope>NUCLEOTIDE SEQUENCE [LARGE SCALE GENOMIC DNA]</scope>
</reference>
<organism evidence="4 5">
    <name type="scientific">Urochloa decumbens</name>
    <dbReference type="NCBI Taxonomy" id="240449"/>
    <lineage>
        <taxon>Eukaryota</taxon>
        <taxon>Viridiplantae</taxon>
        <taxon>Streptophyta</taxon>
        <taxon>Embryophyta</taxon>
        <taxon>Tracheophyta</taxon>
        <taxon>Spermatophyta</taxon>
        <taxon>Magnoliopsida</taxon>
        <taxon>Liliopsida</taxon>
        <taxon>Poales</taxon>
        <taxon>Poaceae</taxon>
        <taxon>PACMAD clade</taxon>
        <taxon>Panicoideae</taxon>
        <taxon>Panicodae</taxon>
        <taxon>Paniceae</taxon>
        <taxon>Melinidinae</taxon>
        <taxon>Urochloa</taxon>
    </lineage>
</organism>
<reference evidence="4 5" key="2">
    <citation type="submission" date="2024-10" db="EMBL/GenBank/DDBJ databases">
        <authorList>
            <person name="Ryan C."/>
        </authorList>
    </citation>
    <scope>NUCLEOTIDE SEQUENCE [LARGE SCALE GENOMIC DNA]</scope>
</reference>
<gene>
    <name evidence="4" type="ORF">URODEC1_LOCUS111848</name>
</gene>
<keyword evidence="2" id="KW-0472">Membrane</keyword>
<feature type="region of interest" description="Disordered" evidence="1">
    <location>
        <begin position="749"/>
        <end position="810"/>
    </location>
</feature>
<dbReference type="EMBL" id="OZ075118">
    <property type="protein sequence ID" value="CAL5086861.1"/>
    <property type="molecule type" value="Genomic_DNA"/>
</dbReference>
<accession>A0ABC9G5C4</accession>
<evidence type="ECO:0000259" key="3">
    <source>
        <dbReference type="Pfam" id="PF13968"/>
    </source>
</evidence>
<keyword evidence="5" id="KW-1185">Reference proteome</keyword>
<dbReference type="AlphaFoldDB" id="A0ABC9G5C4"/>